<evidence type="ECO:0000259" key="6">
    <source>
        <dbReference type="PROSITE" id="PS50885"/>
    </source>
</evidence>
<sequence>MLRAPLAWLYRRLGRRYLLTAIALQFQLSYVVVLGGVALLSLFSPLTSTDFWRILAVAEVLTLLEVLLALGLVRRLLAPARPWLDGRRTPRTAVAAWCAIAGLPLDFLRYRRALPAVLNVVPISLYVVWELEQPFLPAFPILLAGTSVVLVYGVLLRFFGMETITRPVLEDVSRAVPSDADLPRRTLSVRWRLLLALPAINVISGVIVSGLSADDRSLGALGIGVAMAIAVAFTISLELSYLLASSIVRPLRDLRRGTEAVAAGDLDVRVPVLGSDEMGRLASGFNAMVAGLAERERLREAFGAYVDPDVADRVMAGGTTELEGEEVEVTVVFIDIRDFTAFTERASAREVVEQLNAFYARVVPVLLEHGGHANKFVGDGLLAVFGAPDRLPDHADRAVAAAVRIAEVVRESFGGRLRIGAGVNSGPVVAGTVGGGGRVEFTVIGDAVNTAARVEEVTRLTGDDVLITERTRRLLRRSHGGFERRPTVALKGKTERVPLFAPRAVAAA</sequence>
<dbReference type="EMBL" id="CADCVO010000288">
    <property type="protein sequence ID" value="CAA9493065.1"/>
    <property type="molecule type" value="Genomic_DNA"/>
</dbReference>
<evidence type="ECO:0000313" key="7">
    <source>
        <dbReference type="EMBL" id="CAA9493065.1"/>
    </source>
</evidence>
<dbReference type="SMART" id="SM00044">
    <property type="entry name" value="CYCc"/>
    <property type="match status" value="1"/>
</dbReference>
<dbReference type="SUPFAM" id="SSF158472">
    <property type="entry name" value="HAMP domain-like"/>
    <property type="match status" value="1"/>
</dbReference>
<dbReference type="SMART" id="SM00304">
    <property type="entry name" value="HAMP"/>
    <property type="match status" value="1"/>
</dbReference>
<gene>
    <name evidence="7" type="ORF">AVDCRST_MAG13-1842</name>
</gene>
<keyword evidence="3 4" id="KW-1133">Transmembrane helix</keyword>
<dbReference type="PROSITE" id="PS50885">
    <property type="entry name" value="HAMP"/>
    <property type="match status" value="1"/>
</dbReference>
<dbReference type="Gene3D" id="3.30.70.1230">
    <property type="entry name" value="Nucleotide cyclase"/>
    <property type="match status" value="1"/>
</dbReference>
<dbReference type="EC" id="4.6.1.1" evidence="7"/>
<dbReference type="SUPFAM" id="SSF55073">
    <property type="entry name" value="Nucleotide cyclase"/>
    <property type="match status" value="1"/>
</dbReference>
<evidence type="ECO:0000256" key="3">
    <source>
        <dbReference type="ARBA" id="ARBA00022989"/>
    </source>
</evidence>
<evidence type="ECO:0000256" key="2">
    <source>
        <dbReference type="ARBA" id="ARBA00022692"/>
    </source>
</evidence>
<dbReference type="Pfam" id="PF00211">
    <property type="entry name" value="Guanylate_cyc"/>
    <property type="match status" value="1"/>
</dbReference>
<organism evidence="7">
    <name type="scientific">uncultured Solirubrobacteraceae bacterium</name>
    <dbReference type="NCBI Taxonomy" id="1162706"/>
    <lineage>
        <taxon>Bacteria</taxon>
        <taxon>Bacillati</taxon>
        <taxon>Actinomycetota</taxon>
        <taxon>Thermoleophilia</taxon>
        <taxon>Solirubrobacterales</taxon>
        <taxon>Solirubrobacteraceae</taxon>
        <taxon>environmental samples</taxon>
    </lineage>
</organism>
<dbReference type="AlphaFoldDB" id="A0A6J4S900"/>
<dbReference type="GO" id="GO:0004016">
    <property type="term" value="F:adenylate cyclase activity"/>
    <property type="evidence" value="ECO:0007669"/>
    <property type="project" value="UniProtKB-EC"/>
</dbReference>
<dbReference type="GO" id="GO:0035556">
    <property type="term" value="P:intracellular signal transduction"/>
    <property type="evidence" value="ECO:0007669"/>
    <property type="project" value="InterPro"/>
</dbReference>
<dbReference type="InterPro" id="IPR050697">
    <property type="entry name" value="Adenylyl/Guanylyl_Cyclase_3/4"/>
</dbReference>
<feature type="domain" description="HAMP" evidence="6">
    <location>
        <begin position="245"/>
        <end position="297"/>
    </location>
</feature>
<feature type="domain" description="Guanylate cyclase" evidence="5">
    <location>
        <begin position="330"/>
        <end position="455"/>
    </location>
</feature>
<dbReference type="CDD" id="cd07302">
    <property type="entry name" value="CHD"/>
    <property type="match status" value="1"/>
</dbReference>
<keyword evidence="7" id="KW-0456">Lyase</keyword>
<reference evidence="7" key="1">
    <citation type="submission" date="2020-02" db="EMBL/GenBank/DDBJ databases">
        <authorList>
            <person name="Meier V. D."/>
        </authorList>
    </citation>
    <scope>NUCLEOTIDE SEQUENCE</scope>
    <source>
        <strain evidence="7">AVDCRST_MAG13</strain>
    </source>
</reference>
<proteinExistence type="inferred from homology"/>
<dbReference type="PROSITE" id="PS50125">
    <property type="entry name" value="GUANYLATE_CYCLASE_2"/>
    <property type="match status" value="1"/>
</dbReference>
<accession>A0A6J4S900</accession>
<dbReference type="InterPro" id="IPR029787">
    <property type="entry name" value="Nucleotide_cyclase"/>
</dbReference>
<comment type="similarity">
    <text evidence="1">Belongs to the adenylyl cyclase class-3 family.</text>
</comment>
<dbReference type="GO" id="GO:0016020">
    <property type="term" value="C:membrane"/>
    <property type="evidence" value="ECO:0007669"/>
    <property type="project" value="InterPro"/>
</dbReference>
<dbReference type="InterPro" id="IPR003660">
    <property type="entry name" value="HAMP_dom"/>
</dbReference>
<dbReference type="PANTHER" id="PTHR43081">
    <property type="entry name" value="ADENYLATE CYCLASE, TERMINAL-DIFFERENTIATION SPECIFIC-RELATED"/>
    <property type="match status" value="1"/>
</dbReference>
<feature type="transmembrane region" description="Helical" evidence="4">
    <location>
        <begin position="193"/>
        <end position="213"/>
    </location>
</feature>
<name>A0A6J4S900_9ACTN</name>
<dbReference type="CDD" id="cd06225">
    <property type="entry name" value="HAMP"/>
    <property type="match status" value="1"/>
</dbReference>
<keyword evidence="4" id="KW-0472">Membrane</keyword>
<dbReference type="GO" id="GO:0006171">
    <property type="term" value="P:cAMP biosynthetic process"/>
    <property type="evidence" value="ECO:0007669"/>
    <property type="project" value="TreeGrafter"/>
</dbReference>
<dbReference type="Gene3D" id="6.10.340.10">
    <property type="match status" value="1"/>
</dbReference>
<dbReference type="PANTHER" id="PTHR43081:SF1">
    <property type="entry name" value="ADENYLATE CYCLASE, TERMINAL-DIFFERENTIATION SPECIFIC"/>
    <property type="match status" value="1"/>
</dbReference>
<feature type="non-terminal residue" evidence="7">
    <location>
        <position position="508"/>
    </location>
</feature>
<feature type="transmembrane region" description="Helical" evidence="4">
    <location>
        <begin position="219"/>
        <end position="244"/>
    </location>
</feature>
<feature type="transmembrane region" description="Helical" evidence="4">
    <location>
        <begin position="51"/>
        <end position="73"/>
    </location>
</feature>
<feature type="transmembrane region" description="Helical" evidence="4">
    <location>
        <begin position="135"/>
        <end position="156"/>
    </location>
</feature>
<keyword evidence="2 4" id="KW-0812">Transmembrane</keyword>
<evidence type="ECO:0000256" key="1">
    <source>
        <dbReference type="ARBA" id="ARBA00005381"/>
    </source>
</evidence>
<feature type="transmembrane region" description="Helical" evidence="4">
    <location>
        <begin position="21"/>
        <end position="45"/>
    </location>
</feature>
<protein>
    <submittedName>
        <fullName evidence="7">Adenylate cyclase</fullName>
        <ecNumber evidence="7">4.6.1.1</ecNumber>
    </submittedName>
</protein>
<dbReference type="InterPro" id="IPR001054">
    <property type="entry name" value="A/G_cyclase"/>
</dbReference>
<dbReference type="Pfam" id="PF00672">
    <property type="entry name" value="HAMP"/>
    <property type="match status" value="1"/>
</dbReference>
<evidence type="ECO:0000259" key="5">
    <source>
        <dbReference type="PROSITE" id="PS50125"/>
    </source>
</evidence>
<evidence type="ECO:0000256" key="4">
    <source>
        <dbReference type="SAM" id="Phobius"/>
    </source>
</evidence>